<evidence type="ECO:0000256" key="7">
    <source>
        <dbReference type="ARBA" id="ARBA00044129"/>
    </source>
</evidence>
<dbReference type="NCBIfam" id="TIGR00061">
    <property type="entry name" value="L21"/>
    <property type="match status" value="1"/>
</dbReference>
<proteinExistence type="inferred from homology"/>
<dbReference type="InterPro" id="IPR018258">
    <property type="entry name" value="Ribosomal_bL21_CS"/>
</dbReference>
<keyword evidence="2" id="KW-0699">rRNA-binding</keyword>
<evidence type="ECO:0000313" key="10">
    <source>
        <dbReference type="Proteomes" id="UP000218209"/>
    </source>
</evidence>
<dbReference type="InterPro" id="IPR036164">
    <property type="entry name" value="bL21-like_sf"/>
</dbReference>
<accession>A0A1X6NYZ1</accession>
<evidence type="ECO:0000256" key="5">
    <source>
        <dbReference type="ARBA" id="ARBA00023274"/>
    </source>
</evidence>
<keyword evidence="3" id="KW-0694">RNA-binding</keyword>
<dbReference type="EMBL" id="KV918977">
    <property type="protein sequence ID" value="OSX73834.1"/>
    <property type="molecule type" value="Genomic_DNA"/>
</dbReference>
<dbReference type="GO" id="GO:0006412">
    <property type="term" value="P:translation"/>
    <property type="evidence" value="ECO:0007669"/>
    <property type="project" value="InterPro"/>
</dbReference>
<keyword evidence="5" id="KW-0687">Ribonucleoprotein</keyword>
<keyword evidence="10" id="KW-1185">Reference proteome</keyword>
<dbReference type="Pfam" id="PF00829">
    <property type="entry name" value="Ribosomal_L21p"/>
    <property type="match status" value="1"/>
</dbReference>
<organism evidence="9 10">
    <name type="scientific">Porphyra umbilicalis</name>
    <name type="common">Purple laver</name>
    <name type="synonym">Red alga</name>
    <dbReference type="NCBI Taxonomy" id="2786"/>
    <lineage>
        <taxon>Eukaryota</taxon>
        <taxon>Rhodophyta</taxon>
        <taxon>Bangiophyceae</taxon>
        <taxon>Bangiales</taxon>
        <taxon>Bangiaceae</taxon>
        <taxon>Porphyra</taxon>
    </lineage>
</organism>
<dbReference type="AlphaFoldDB" id="A0A1X6NYZ1"/>
<dbReference type="Proteomes" id="UP000218209">
    <property type="component" value="Unassembled WGS sequence"/>
</dbReference>
<evidence type="ECO:0000313" key="9">
    <source>
        <dbReference type="EMBL" id="OSX73834.1"/>
    </source>
</evidence>
<dbReference type="HAMAP" id="MF_01363">
    <property type="entry name" value="Ribosomal_bL21"/>
    <property type="match status" value="1"/>
</dbReference>
<dbReference type="PROSITE" id="PS01169">
    <property type="entry name" value="RIBOSOMAL_L21"/>
    <property type="match status" value="1"/>
</dbReference>
<dbReference type="GO" id="GO:0003735">
    <property type="term" value="F:structural constituent of ribosome"/>
    <property type="evidence" value="ECO:0007669"/>
    <property type="project" value="InterPro"/>
</dbReference>
<evidence type="ECO:0000256" key="2">
    <source>
        <dbReference type="ARBA" id="ARBA00022730"/>
    </source>
</evidence>
<gene>
    <name evidence="9" type="ORF">BU14_0325s0013</name>
</gene>
<feature type="region of interest" description="Disordered" evidence="8">
    <location>
        <begin position="92"/>
        <end position="124"/>
    </location>
</feature>
<evidence type="ECO:0000256" key="8">
    <source>
        <dbReference type="SAM" id="MobiDB-lite"/>
    </source>
</evidence>
<evidence type="ECO:0000256" key="3">
    <source>
        <dbReference type="ARBA" id="ARBA00022884"/>
    </source>
</evidence>
<dbReference type="InterPro" id="IPR001787">
    <property type="entry name" value="Ribosomal_bL21"/>
</dbReference>
<comment type="similarity">
    <text evidence="1">Belongs to the bacterial ribosomal protein bL21 family.</text>
</comment>
<keyword evidence="4" id="KW-0689">Ribosomal protein</keyword>
<dbReference type="InterPro" id="IPR028909">
    <property type="entry name" value="bL21-like"/>
</dbReference>
<dbReference type="PANTHER" id="PTHR21349">
    <property type="entry name" value="50S RIBOSOMAL PROTEIN L21"/>
    <property type="match status" value="1"/>
</dbReference>
<dbReference type="SUPFAM" id="SSF141091">
    <property type="entry name" value="L21p-like"/>
    <property type="match status" value="1"/>
</dbReference>
<reference evidence="9 10" key="1">
    <citation type="submission" date="2017-03" db="EMBL/GenBank/DDBJ databases">
        <title>WGS assembly of Porphyra umbilicalis.</title>
        <authorList>
            <person name="Brawley S.H."/>
            <person name="Blouin N.A."/>
            <person name="Ficko-Blean E."/>
            <person name="Wheeler G.L."/>
            <person name="Lohr M."/>
            <person name="Goodson H.V."/>
            <person name="Jenkins J.W."/>
            <person name="Blaby-Haas C.E."/>
            <person name="Helliwell K.E."/>
            <person name="Chan C."/>
            <person name="Marriage T."/>
            <person name="Bhattacharya D."/>
            <person name="Klein A.S."/>
            <person name="Badis Y."/>
            <person name="Brodie J."/>
            <person name="Cao Y."/>
            <person name="Collen J."/>
            <person name="Dittami S.M."/>
            <person name="Gachon C.M."/>
            <person name="Green B.R."/>
            <person name="Karpowicz S."/>
            <person name="Kim J.W."/>
            <person name="Kudahl U."/>
            <person name="Lin S."/>
            <person name="Michel G."/>
            <person name="Mittag M."/>
            <person name="Olson B.J."/>
            <person name="Pangilinan J."/>
            <person name="Peng Y."/>
            <person name="Qiu H."/>
            <person name="Shu S."/>
            <person name="Singer J.T."/>
            <person name="Smith A.G."/>
            <person name="Sprecher B.N."/>
            <person name="Wagner V."/>
            <person name="Wang W."/>
            <person name="Wang Z.-Y."/>
            <person name="Yan J."/>
            <person name="Yarish C."/>
            <person name="Zoeuner-Riek S."/>
            <person name="Zhuang Y."/>
            <person name="Zou Y."/>
            <person name="Lindquist E.A."/>
            <person name="Grimwood J."/>
            <person name="Barry K."/>
            <person name="Rokhsar D.S."/>
            <person name="Schmutz J."/>
            <person name="Stiller J.W."/>
            <person name="Grossman A.R."/>
            <person name="Prochnik S.E."/>
        </authorList>
    </citation>
    <scope>NUCLEOTIDE SEQUENCE [LARGE SCALE GENOMIC DNA]</scope>
    <source>
        <strain evidence="9">4086291</strain>
    </source>
</reference>
<evidence type="ECO:0000256" key="6">
    <source>
        <dbReference type="ARBA" id="ARBA00035397"/>
    </source>
</evidence>
<dbReference type="OrthoDB" id="5994at2759"/>
<protein>
    <recommendedName>
        <fullName evidence="7">Large ribosomal subunit protein bL21m</fullName>
    </recommendedName>
    <alternativeName>
        <fullName evidence="6">50S ribosomal protein L21, chloroplastic</fullName>
    </alternativeName>
</protein>
<dbReference type="PANTHER" id="PTHR21349:SF0">
    <property type="entry name" value="LARGE RIBOSOMAL SUBUNIT PROTEIN BL21M"/>
    <property type="match status" value="1"/>
</dbReference>
<evidence type="ECO:0000256" key="1">
    <source>
        <dbReference type="ARBA" id="ARBA00008563"/>
    </source>
</evidence>
<dbReference type="GO" id="GO:0019843">
    <property type="term" value="F:rRNA binding"/>
    <property type="evidence" value="ECO:0007669"/>
    <property type="project" value="UniProtKB-KW"/>
</dbReference>
<name>A0A1X6NYZ1_PORUM</name>
<dbReference type="GO" id="GO:0005762">
    <property type="term" value="C:mitochondrial large ribosomal subunit"/>
    <property type="evidence" value="ECO:0007669"/>
    <property type="project" value="TreeGrafter"/>
</dbReference>
<evidence type="ECO:0000256" key="4">
    <source>
        <dbReference type="ARBA" id="ARBA00022980"/>
    </source>
</evidence>
<sequence length="369" mass="38063">MLATRAAAVAAARRALRYRMGTAAAVTAPTLAGRSQQAAAPWPTGGTGGRLLSRGLRVTPGVSVFPSPPSLEVATVPAAWELSTSAACRGAPADGGPAAAGGGDAAATAAADAEVWPPPPPPRNDLGVDWGGRGIDLSTFGLFERVAPPEGAAESPAAPAAAAADAPAAGAHADDVVTLPVPKLLATNDRPPLPEVLGVHGPRRLWAGDASAGNGLLTVVSESDVSVVEAGGGGGGIFAVMAVGGSQVKVTADDVFYAERLPGAVNSPIVLTCALLLGTVQWSVFGRPTVPGVRVHCVVEEQTRSRKTVTIKFKRRKGYRRTLGHRQHITRLRVVRIEYQLPPVEEWTKLKVRDAGVALPPLEKRTFPY</sequence>